<evidence type="ECO:0000256" key="4">
    <source>
        <dbReference type="ARBA" id="ARBA00022723"/>
    </source>
</evidence>
<comment type="caution">
    <text evidence="12">The sequence shown here is derived from an EMBL/GenBank/DDBJ whole genome shotgun (WGS) entry which is preliminary data.</text>
</comment>
<evidence type="ECO:0000256" key="9">
    <source>
        <dbReference type="SAM" id="SignalP"/>
    </source>
</evidence>
<gene>
    <name evidence="12" type="ORF">AN221_07540</name>
</gene>
<dbReference type="RefSeq" id="WP_107403150.1">
    <property type="nucleotide sequence ID" value="NZ_LJGZ01000012.1"/>
</dbReference>
<dbReference type="Gene3D" id="3.40.630.10">
    <property type="entry name" value="Zn peptidases"/>
    <property type="match status" value="1"/>
</dbReference>
<evidence type="ECO:0000256" key="5">
    <source>
        <dbReference type="ARBA" id="ARBA00022729"/>
    </source>
</evidence>
<dbReference type="InterPro" id="IPR003137">
    <property type="entry name" value="PA_domain"/>
</dbReference>
<dbReference type="Pfam" id="PF02225">
    <property type="entry name" value="PA"/>
    <property type="match status" value="1"/>
</dbReference>
<dbReference type="Gene3D" id="3.50.30.30">
    <property type="match status" value="1"/>
</dbReference>
<evidence type="ECO:0000259" key="11">
    <source>
        <dbReference type="Pfam" id="PF04389"/>
    </source>
</evidence>
<dbReference type="OrthoDB" id="345880at2"/>
<dbReference type="InterPro" id="IPR045175">
    <property type="entry name" value="M28_fam"/>
</dbReference>
<evidence type="ECO:0000259" key="10">
    <source>
        <dbReference type="Pfam" id="PF02225"/>
    </source>
</evidence>
<feature type="domain" description="Peptidase M28" evidence="11">
    <location>
        <begin position="262"/>
        <end position="480"/>
    </location>
</feature>
<dbReference type="SUPFAM" id="SSF52025">
    <property type="entry name" value="PA domain"/>
    <property type="match status" value="1"/>
</dbReference>
<feature type="region of interest" description="Disordered" evidence="8">
    <location>
        <begin position="492"/>
        <end position="512"/>
    </location>
</feature>
<keyword evidence="4" id="KW-0479">Metal-binding</keyword>
<dbReference type="EMBL" id="LJGZ01000012">
    <property type="protein sequence ID" value="OEV21316.1"/>
    <property type="molecule type" value="Genomic_DNA"/>
</dbReference>
<evidence type="ECO:0000256" key="3">
    <source>
        <dbReference type="ARBA" id="ARBA00022670"/>
    </source>
</evidence>
<keyword evidence="3" id="KW-0645">Protease</keyword>
<dbReference type="PATRIC" id="fig|518642.7.peg.3945"/>
<dbReference type="InterPro" id="IPR007484">
    <property type="entry name" value="Peptidase_M28"/>
</dbReference>
<feature type="domain" description="PA" evidence="10">
    <location>
        <begin position="143"/>
        <end position="236"/>
    </location>
</feature>
<dbReference type="PANTHER" id="PTHR12147:SF26">
    <property type="entry name" value="PEPTIDASE M28 DOMAIN-CONTAINING PROTEIN"/>
    <property type="match status" value="1"/>
</dbReference>
<keyword evidence="5 9" id="KW-0732">Signal</keyword>
<dbReference type="Pfam" id="PF04389">
    <property type="entry name" value="Peptidase_M28"/>
    <property type="match status" value="1"/>
</dbReference>
<sequence>MSASVRRSVAALASAALVAPLLLASASPASAHRDRAAQDAAALSQTLVRDASAASARNHLVALQAIAGATGGHRVAGSLGHDLSAAYVHTLLKAAGYDVSYQKFDFVYTETLAEKLSVLSPTPFDAEIKALTYTTSTPVGGITAELAAVPVDEDGTTGCEPGDYAAGAFTGRIALIKRGGCTFGAKQEQAAAAGAAGAIIYNNIDAGYGPLSGTLGGPGDGKIPTAGMSKPDGDRLAADLARGPVTISFEVRQLQETRTTRNVIAETRGGDPANTVVVGAHLDAVKAGPGINDNGSGSAGLLDVALKLAKKEKQPRNKVRFAWWSAAESGLFGSAHYVDSLTPAERQRIKLYLNFEIIASPNYGLFVFDGDNSDGLNFPEGPPGSAQIERDITTFLGNRGLPTAGTPFIGRSDYHPFVLAGIPSGGTTTGAEALKSPEEAAKWGGRAGVAFDPNYHAPGDTLRNISMKAYDINIDVIAHAVGTYAHDLGALKNPRPTVAGRQQAPAYATGSR</sequence>
<dbReference type="AlphaFoldDB" id="A0A1E7LYT9"/>
<evidence type="ECO:0000256" key="8">
    <source>
        <dbReference type="SAM" id="MobiDB-lite"/>
    </source>
</evidence>
<feature type="signal peptide" evidence="9">
    <location>
        <begin position="1"/>
        <end position="31"/>
    </location>
</feature>
<dbReference type="Proteomes" id="UP000175971">
    <property type="component" value="Unassembled WGS sequence"/>
</dbReference>
<dbReference type="GO" id="GO:0006508">
    <property type="term" value="P:proteolysis"/>
    <property type="evidence" value="ECO:0007669"/>
    <property type="project" value="UniProtKB-KW"/>
</dbReference>
<evidence type="ECO:0000256" key="7">
    <source>
        <dbReference type="ARBA" id="ARBA00022833"/>
    </source>
</evidence>
<accession>A0A1E7LYT9</accession>
<reference evidence="12 13" key="1">
    <citation type="journal article" date="2016" name="Front. Microbiol.">
        <title>Comparative Genomics Analysis of Streptomyces Species Reveals Their Adaptation to the Marine Environment and Their Diversity at the Genomic Level.</title>
        <authorList>
            <person name="Tian X."/>
            <person name="Zhang Z."/>
            <person name="Yang T."/>
            <person name="Chen M."/>
            <person name="Li J."/>
            <person name="Chen F."/>
            <person name="Yang J."/>
            <person name="Li W."/>
            <person name="Zhang B."/>
            <person name="Zhang Z."/>
            <person name="Wu J."/>
            <person name="Zhang C."/>
            <person name="Long L."/>
            <person name="Xiao J."/>
        </authorList>
    </citation>
    <scope>NUCLEOTIDE SEQUENCE [LARGE SCALE GENOMIC DNA]</scope>
    <source>
        <strain evidence="12 13">SCSIO M10372</strain>
    </source>
</reference>
<proteinExistence type="inferred from homology"/>
<dbReference type="CDD" id="cd03876">
    <property type="entry name" value="M28_SGAP_like"/>
    <property type="match status" value="1"/>
</dbReference>
<organism evidence="12 13">
    <name type="scientific">Streptomyces nanshensis</name>
    <dbReference type="NCBI Taxonomy" id="518642"/>
    <lineage>
        <taxon>Bacteria</taxon>
        <taxon>Bacillati</taxon>
        <taxon>Actinomycetota</taxon>
        <taxon>Actinomycetes</taxon>
        <taxon>Kitasatosporales</taxon>
        <taxon>Streptomycetaceae</taxon>
        <taxon>Streptomyces</taxon>
    </lineage>
</organism>
<name>A0A1E7LYT9_9ACTN</name>
<protein>
    <submittedName>
        <fullName evidence="12">Amidohydrolase</fullName>
    </submittedName>
</protein>
<keyword evidence="6 12" id="KW-0378">Hydrolase</keyword>
<evidence type="ECO:0000313" key="12">
    <source>
        <dbReference type="EMBL" id="OEV21316.1"/>
    </source>
</evidence>
<dbReference type="InterPro" id="IPR041756">
    <property type="entry name" value="M28_SGAP-like"/>
</dbReference>
<feature type="chain" id="PRO_5009197758" evidence="9">
    <location>
        <begin position="32"/>
        <end position="512"/>
    </location>
</feature>
<keyword evidence="2" id="KW-0031">Aminopeptidase</keyword>
<dbReference type="GO" id="GO:0008235">
    <property type="term" value="F:metalloexopeptidase activity"/>
    <property type="evidence" value="ECO:0007669"/>
    <property type="project" value="InterPro"/>
</dbReference>
<evidence type="ECO:0000256" key="1">
    <source>
        <dbReference type="ARBA" id="ARBA00005957"/>
    </source>
</evidence>
<dbReference type="InterPro" id="IPR046450">
    <property type="entry name" value="PA_dom_sf"/>
</dbReference>
<dbReference type="SUPFAM" id="SSF53187">
    <property type="entry name" value="Zn-dependent exopeptidases"/>
    <property type="match status" value="1"/>
</dbReference>
<comment type="similarity">
    <text evidence="1">Belongs to the peptidase M28 family. M28A subfamily.</text>
</comment>
<keyword evidence="13" id="KW-1185">Reference proteome</keyword>
<evidence type="ECO:0000256" key="2">
    <source>
        <dbReference type="ARBA" id="ARBA00022438"/>
    </source>
</evidence>
<keyword evidence="7" id="KW-0862">Zinc</keyword>
<dbReference type="GO" id="GO:0046872">
    <property type="term" value="F:metal ion binding"/>
    <property type="evidence" value="ECO:0007669"/>
    <property type="project" value="UniProtKB-KW"/>
</dbReference>
<dbReference type="GO" id="GO:0004177">
    <property type="term" value="F:aminopeptidase activity"/>
    <property type="evidence" value="ECO:0007669"/>
    <property type="project" value="UniProtKB-KW"/>
</dbReference>
<evidence type="ECO:0000313" key="13">
    <source>
        <dbReference type="Proteomes" id="UP000175971"/>
    </source>
</evidence>
<dbReference type="PANTHER" id="PTHR12147">
    <property type="entry name" value="METALLOPEPTIDASE M28 FAMILY MEMBER"/>
    <property type="match status" value="1"/>
</dbReference>
<evidence type="ECO:0000256" key="6">
    <source>
        <dbReference type="ARBA" id="ARBA00022801"/>
    </source>
</evidence>